<dbReference type="AlphaFoldDB" id="A0A8X8H692"/>
<dbReference type="Proteomes" id="UP000484076">
    <property type="component" value="Unassembled WGS sequence"/>
</dbReference>
<sequence>MARLLVHQEHRVHKSITSRTYERLRNAIIMARYRPGEKLGIDALKVDLDASLGAVREALAALSSEGLVRAEPQRGFSVSLISRQDLVDLTEARMSIELTCLESAITHGDLDWESRVLASGHRLAKLTHSLDETVPEDVLLWHRTHEAFHNEIASACTNQWWLKLRRQLFVQSERYRCLSGPIANPNRDIEAEHDRIAKAAIARDTDTAKSLMRDHLQTTAEILLNSKLSIWEGSQ</sequence>
<organism evidence="5 6">
    <name type="scientific">Fertoeibacter niger</name>
    <dbReference type="NCBI Taxonomy" id="2656921"/>
    <lineage>
        <taxon>Bacteria</taxon>
        <taxon>Pseudomonadati</taxon>
        <taxon>Pseudomonadota</taxon>
        <taxon>Alphaproteobacteria</taxon>
        <taxon>Rhodobacterales</taxon>
        <taxon>Paracoccaceae</taxon>
        <taxon>Fertoeibacter</taxon>
    </lineage>
</organism>
<dbReference type="InterPro" id="IPR036390">
    <property type="entry name" value="WH_DNA-bd_sf"/>
</dbReference>
<evidence type="ECO:0000259" key="4">
    <source>
        <dbReference type="PROSITE" id="PS50949"/>
    </source>
</evidence>
<evidence type="ECO:0000256" key="1">
    <source>
        <dbReference type="ARBA" id="ARBA00023015"/>
    </source>
</evidence>
<dbReference type="PROSITE" id="PS50949">
    <property type="entry name" value="HTH_GNTR"/>
    <property type="match status" value="1"/>
</dbReference>
<feature type="domain" description="HTH gntR-type" evidence="4">
    <location>
        <begin position="14"/>
        <end position="81"/>
    </location>
</feature>
<dbReference type="Gene3D" id="1.20.120.530">
    <property type="entry name" value="GntR ligand-binding domain-like"/>
    <property type="match status" value="1"/>
</dbReference>
<reference evidence="5" key="1">
    <citation type="submission" date="2020-05" db="EMBL/GenBank/DDBJ databases">
        <title>Fertoebacter nigrum gen. nov., sp. nov., a new member of the family Rhodobacteraceae.</title>
        <authorList>
            <person name="Szuroczki S."/>
            <person name="Abbaszade G."/>
            <person name="Buni D."/>
            <person name="Schumann P."/>
            <person name="Toth E."/>
        </authorList>
    </citation>
    <scope>NUCLEOTIDE SEQUENCE</scope>
    <source>
        <strain evidence="5">RG-N-1a</strain>
    </source>
</reference>
<evidence type="ECO:0000313" key="6">
    <source>
        <dbReference type="Proteomes" id="UP000484076"/>
    </source>
</evidence>
<dbReference type="PANTHER" id="PTHR43537:SF20">
    <property type="entry name" value="HTH-TYPE TRANSCRIPTIONAL REPRESSOR GLAR"/>
    <property type="match status" value="1"/>
</dbReference>
<dbReference type="SMART" id="SM00345">
    <property type="entry name" value="HTH_GNTR"/>
    <property type="match status" value="1"/>
</dbReference>
<keyword evidence="1" id="KW-0805">Transcription regulation</keyword>
<dbReference type="GO" id="GO:0003677">
    <property type="term" value="F:DNA binding"/>
    <property type="evidence" value="ECO:0007669"/>
    <property type="project" value="UniProtKB-KW"/>
</dbReference>
<dbReference type="Gene3D" id="1.10.10.10">
    <property type="entry name" value="Winged helix-like DNA-binding domain superfamily/Winged helix DNA-binding domain"/>
    <property type="match status" value="1"/>
</dbReference>
<dbReference type="InterPro" id="IPR036388">
    <property type="entry name" value="WH-like_DNA-bd_sf"/>
</dbReference>
<gene>
    <name evidence="5" type="ORF">GEU84_018960</name>
</gene>
<dbReference type="PANTHER" id="PTHR43537">
    <property type="entry name" value="TRANSCRIPTIONAL REGULATOR, GNTR FAMILY"/>
    <property type="match status" value="1"/>
</dbReference>
<dbReference type="EMBL" id="WHUT02000015">
    <property type="protein sequence ID" value="NUB46478.1"/>
    <property type="molecule type" value="Genomic_DNA"/>
</dbReference>
<evidence type="ECO:0000313" key="5">
    <source>
        <dbReference type="EMBL" id="NUB46478.1"/>
    </source>
</evidence>
<dbReference type="SUPFAM" id="SSF46785">
    <property type="entry name" value="Winged helix' DNA-binding domain"/>
    <property type="match status" value="1"/>
</dbReference>
<keyword evidence="2" id="KW-0238">DNA-binding</keyword>
<evidence type="ECO:0000256" key="2">
    <source>
        <dbReference type="ARBA" id="ARBA00023125"/>
    </source>
</evidence>
<dbReference type="SMART" id="SM00895">
    <property type="entry name" value="FCD"/>
    <property type="match status" value="1"/>
</dbReference>
<keyword evidence="3" id="KW-0804">Transcription</keyword>
<dbReference type="InterPro" id="IPR008920">
    <property type="entry name" value="TF_FadR/GntR_C"/>
</dbReference>
<comment type="caution">
    <text evidence="5">The sequence shown here is derived from an EMBL/GenBank/DDBJ whole genome shotgun (WGS) entry which is preliminary data.</text>
</comment>
<accession>A0A8X8H692</accession>
<keyword evidence="6" id="KW-1185">Reference proteome</keyword>
<dbReference type="SUPFAM" id="SSF48008">
    <property type="entry name" value="GntR ligand-binding domain-like"/>
    <property type="match status" value="1"/>
</dbReference>
<protein>
    <submittedName>
        <fullName evidence="5">FCD domain-containing protein</fullName>
    </submittedName>
</protein>
<proteinExistence type="predicted"/>
<evidence type="ECO:0000256" key="3">
    <source>
        <dbReference type="ARBA" id="ARBA00023163"/>
    </source>
</evidence>
<dbReference type="GO" id="GO:0003700">
    <property type="term" value="F:DNA-binding transcription factor activity"/>
    <property type="evidence" value="ECO:0007669"/>
    <property type="project" value="InterPro"/>
</dbReference>
<dbReference type="InterPro" id="IPR011711">
    <property type="entry name" value="GntR_C"/>
</dbReference>
<name>A0A8X8H692_9RHOB</name>
<dbReference type="Pfam" id="PF07729">
    <property type="entry name" value="FCD"/>
    <property type="match status" value="1"/>
</dbReference>
<dbReference type="InterPro" id="IPR000524">
    <property type="entry name" value="Tscrpt_reg_HTH_GntR"/>
</dbReference>
<dbReference type="Pfam" id="PF00392">
    <property type="entry name" value="GntR"/>
    <property type="match status" value="1"/>
</dbReference>
<dbReference type="RefSeq" id="WP_152828558.1">
    <property type="nucleotide sequence ID" value="NZ_WHUT02000015.1"/>
</dbReference>